<sequence>MAIDRNDPIFQNQGAATQHPELMLSAVLHLMSHYTASAAGDGGCVKLASVIERHLKALSGLPGLAPVLRATCQQLSEQWAAVVEQARPPQERASLLARLIGRPRHRPSPLAI</sequence>
<keyword evidence="2" id="KW-1185">Reference proteome</keyword>
<comment type="caution">
    <text evidence="1">The sequence shown here is derived from an EMBL/GenBank/DDBJ whole genome shotgun (WGS) entry which is preliminary data.</text>
</comment>
<organism evidence="1 2">
    <name type="scientific">Massilia eburnea</name>
    <dbReference type="NCBI Taxonomy" id="1776165"/>
    <lineage>
        <taxon>Bacteria</taxon>
        <taxon>Pseudomonadati</taxon>
        <taxon>Pseudomonadota</taxon>
        <taxon>Betaproteobacteria</taxon>
        <taxon>Burkholderiales</taxon>
        <taxon>Oxalobacteraceae</taxon>
        <taxon>Telluria group</taxon>
        <taxon>Massilia</taxon>
    </lineage>
</organism>
<gene>
    <name evidence="1" type="ORF">GM658_12750</name>
</gene>
<dbReference type="RefSeq" id="WP_155454424.1">
    <property type="nucleotide sequence ID" value="NZ_WNKX01000008.1"/>
</dbReference>
<dbReference type="Proteomes" id="UP000472320">
    <property type="component" value="Unassembled WGS sequence"/>
</dbReference>
<proteinExistence type="predicted"/>
<evidence type="ECO:0000313" key="1">
    <source>
        <dbReference type="EMBL" id="MTW11467.1"/>
    </source>
</evidence>
<dbReference type="EMBL" id="WNKX01000008">
    <property type="protein sequence ID" value="MTW11467.1"/>
    <property type="molecule type" value="Genomic_DNA"/>
</dbReference>
<accession>A0A6L6QHT3</accession>
<name>A0A6L6QHT3_9BURK</name>
<evidence type="ECO:0000313" key="2">
    <source>
        <dbReference type="Proteomes" id="UP000472320"/>
    </source>
</evidence>
<reference evidence="1 2" key="1">
    <citation type="submission" date="2019-11" db="EMBL/GenBank/DDBJ databases">
        <title>Type strains purchased from KCTC, JCM and DSMZ.</title>
        <authorList>
            <person name="Lu H."/>
        </authorList>
    </citation>
    <scope>NUCLEOTIDE SEQUENCE [LARGE SCALE GENOMIC DNA]</scope>
    <source>
        <strain evidence="1 2">JCM 31587</strain>
    </source>
</reference>
<dbReference type="OrthoDB" id="8776326at2"/>
<protein>
    <submittedName>
        <fullName evidence="1">Uncharacterized protein</fullName>
    </submittedName>
</protein>
<dbReference type="AlphaFoldDB" id="A0A6L6QHT3"/>